<organism evidence="6 7">
    <name type="scientific">Aquibacillus albus</name>
    <dbReference type="NCBI Taxonomy" id="1168171"/>
    <lineage>
        <taxon>Bacteria</taxon>
        <taxon>Bacillati</taxon>
        <taxon>Bacillota</taxon>
        <taxon>Bacilli</taxon>
        <taxon>Bacillales</taxon>
        <taxon>Bacillaceae</taxon>
        <taxon>Aquibacillus</taxon>
    </lineage>
</organism>
<comment type="caution">
    <text evidence="6">The sequence shown here is derived from an EMBL/GenBank/DDBJ whole genome shotgun (WGS) entry which is preliminary data.</text>
</comment>
<dbReference type="RefSeq" id="WP_204501280.1">
    <property type="nucleotide sequence ID" value="NZ_JAFBDR010000020.1"/>
</dbReference>
<evidence type="ECO:0000256" key="3">
    <source>
        <dbReference type="ARBA" id="ARBA00023002"/>
    </source>
</evidence>
<dbReference type="EMBL" id="JAFBDR010000020">
    <property type="protein sequence ID" value="MBM7572691.1"/>
    <property type="molecule type" value="Genomic_DNA"/>
</dbReference>
<proteinExistence type="predicted"/>
<dbReference type="PANTHER" id="PTHR42847">
    <property type="entry name" value="ALKANESULFONATE MONOOXYGENASE"/>
    <property type="match status" value="1"/>
</dbReference>
<evidence type="ECO:0000256" key="1">
    <source>
        <dbReference type="ARBA" id="ARBA00022630"/>
    </source>
</evidence>
<dbReference type="InterPro" id="IPR011251">
    <property type="entry name" value="Luciferase-like_dom"/>
</dbReference>
<evidence type="ECO:0000313" key="7">
    <source>
        <dbReference type="Proteomes" id="UP001296943"/>
    </source>
</evidence>
<gene>
    <name evidence="6" type="ORF">JOC48_003222</name>
</gene>
<keyword evidence="4" id="KW-0503">Monooxygenase</keyword>
<evidence type="ECO:0000256" key="4">
    <source>
        <dbReference type="ARBA" id="ARBA00023033"/>
    </source>
</evidence>
<sequence length="353" mass="39514">MDFGIFLPIANNGWIVSNNSPHYMPTFELNKEISVMAERMDLDFVLSMVKYRGYGGETEHWDYAMDSFNLMAGIAAVTSKIGIYATVQPLTLNPAIAARMAATVDDISQGRFGLNVVAGWNKFEYSQMGLWPGDDYYQYRYEYTDEWLSIVKELWRNGRVTHHGKYFNLDDCLCQPTPITKPNPPIVCAGMSDTGLQFTVKHCDINFVVGDLETIKNVSTKGKILAQKAGKSIKTYALYTIITADTDEEAEKINEQYLAGSAQSSLAGLKAASSNDKGSMKETFTEKLKNVYMCPPIVGSPETVVDYIDYLSKNTDIDGLLFTFPDFIKGMENFEKEILARIDEKGLRSKIAI</sequence>
<dbReference type="Proteomes" id="UP001296943">
    <property type="component" value="Unassembled WGS sequence"/>
</dbReference>
<dbReference type="Pfam" id="PF00296">
    <property type="entry name" value="Bac_luciferase"/>
    <property type="match status" value="1"/>
</dbReference>
<accession>A0ABS2N3J7</accession>
<dbReference type="PANTHER" id="PTHR42847:SF4">
    <property type="entry name" value="ALKANESULFONATE MONOOXYGENASE-RELATED"/>
    <property type="match status" value="1"/>
</dbReference>
<dbReference type="SUPFAM" id="SSF51679">
    <property type="entry name" value="Bacterial luciferase-like"/>
    <property type="match status" value="1"/>
</dbReference>
<dbReference type="EC" id="1.14.99.46" evidence="6"/>
<feature type="domain" description="Luciferase-like" evidence="5">
    <location>
        <begin position="1"/>
        <end position="310"/>
    </location>
</feature>
<dbReference type="CDD" id="cd01094">
    <property type="entry name" value="Alkanesulfonate_monoxygenase"/>
    <property type="match status" value="1"/>
</dbReference>
<keyword evidence="2" id="KW-0288">FMN</keyword>
<dbReference type="Gene3D" id="3.20.20.30">
    <property type="entry name" value="Luciferase-like domain"/>
    <property type="match status" value="1"/>
</dbReference>
<dbReference type="GO" id="GO:0052614">
    <property type="term" value="F:uracil oxygenase activity"/>
    <property type="evidence" value="ECO:0007669"/>
    <property type="project" value="UniProtKB-EC"/>
</dbReference>
<evidence type="ECO:0000313" key="6">
    <source>
        <dbReference type="EMBL" id="MBM7572691.1"/>
    </source>
</evidence>
<evidence type="ECO:0000256" key="2">
    <source>
        <dbReference type="ARBA" id="ARBA00022643"/>
    </source>
</evidence>
<evidence type="ECO:0000259" key="5">
    <source>
        <dbReference type="Pfam" id="PF00296"/>
    </source>
</evidence>
<dbReference type="InterPro" id="IPR050172">
    <property type="entry name" value="SsuD_RutA_monooxygenase"/>
</dbReference>
<name>A0ABS2N3J7_9BACI</name>
<keyword evidence="3 6" id="KW-0560">Oxidoreductase</keyword>
<reference evidence="6 7" key="1">
    <citation type="submission" date="2021-01" db="EMBL/GenBank/DDBJ databases">
        <title>Genomic Encyclopedia of Type Strains, Phase IV (KMG-IV): sequencing the most valuable type-strain genomes for metagenomic binning, comparative biology and taxonomic classification.</title>
        <authorList>
            <person name="Goeker M."/>
        </authorList>
    </citation>
    <scope>NUCLEOTIDE SEQUENCE [LARGE SCALE GENOMIC DNA]</scope>
    <source>
        <strain evidence="6 7">DSM 23711</strain>
    </source>
</reference>
<keyword evidence="7" id="KW-1185">Reference proteome</keyword>
<protein>
    <submittedName>
        <fullName evidence="6">Pyrimidine oxygenase</fullName>
        <ecNumber evidence="6">1.14.99.46</ecNumber>
    </submittedName>
</protein>
<keyword evidence="1" id="KW-0285">Flavoprotein</keyword>
<dbReference type="InterPro" id="IPR036661">
    <property type="entry name" value="Luciferase-like_sf"/>
</dbReference>